<dbReference type="Gene3D" id="3.20.20.30">
    <property type="entry name" value="Luciferase-like domain"/>
    <property type="match status" value="1"/>
</dbReference>
<keyword evidence="2" id="KW-0503">Monooxygenase</keyword>
<sequence>MHMTLEFGLDTFGDVTWDAERRLLPQREVLRNVVEEAVLADEVGVDAIGLGEHHRDDFAISSPEILLASIGARTRRIRLGTAVTVLGSDDPVRLFQRLSTLDALTGGRAEVTLGRGSFTESFPLFGFDLGDYHALFEEKLDLFARLIREEEVTWSGTTRAPLERQRVWPPLGEAGLRAWIGVGGSPESVVRAVRFRLPMILAIIGGPARRFLPYADLYRRATDQAGLEPMPLGVHSPGHIAPTDEQAREEAFPAYKVLHGRLGAERGWPSLGRDDFLREVEHGSMYVGSPETVARKIADTVGALGLSRFQLKYSMGPLAHGALLRSVDLYGREVIPRVRELLAAG</sequence>
<dbReference type="NCBIfam" id="TIGR03858">
    <property type="entry name" value="LLM_2I7G"/>
    <property type="match status" value="1"/>
</dbReference>
<dbReference type="InterPro" id="IPR011251">
    <property type="entry name" value="Luciferase-like_dom"/>
</dbReference>
<comment type="caution">
    <text evidence="4">The sequence shown here is derived from an EMBL/GenBank/DDBJ whole genome shotgun (WGS) entry which is preliminary data.</text>
</comment>
<dbReference type="InterPro" id="IPR050766">
    <property type="entry name" value="Bact_Lucif_Oxidored"/>
</dbReference>
<dbReference type="InterPro" id="IPR036661">
    <property type="entry name" value="Luciferase-like_sf"/>
</dbReference>
<dbReference type="PANTHER" id="PTHR30137">
    <property type="entry name" value="LUCIFERASE-LIKE MONOOXYGENASE"/>
    <property type="match status" value="1"/>
</dbReference>
<reference evidence="4 5" key="1">
    <citation type="submission" date="2018-08" db="EMBL/GenBank/DDBJ databases">
        <title>Draft genome sequence of Rhodobacter sphaeroides FY.</title>
        <authorList>
            <person name="Rayyan A."/>
            <person name="Meyer T.E."/>
            <person name="Kyndt J.A."/>
        </authorList>
    </citation>
    <scope>NUCLEOTIDE SEQUENCE [LARGE SCALE GENOMIC DNA]</scope>
    <source>
        <strain evidence="4 5">FY</strain>
    </source>
</reference>
<dbReference type="GO" id="GO:0004497">
    <property type="term" value="F:monooxygenase activity"/>
    <property type="evidence" value="ECO:0007669"/>
    <property type="project" value="UniProtKB-KW"/>
</dbReference>
<evidence type="ECO:0000313" key="4">
    <source>
        <dbReference type="EMBL" id="RHZ98153.1"/>
    </source>
</evidence>
<accession>A0AAX1UQE4</accession>
<dbReference type="GO" id="GO:0005829">
    <property type="term" value="C:cytosol"/>
    <property type="evidence" value="ECO:0007669"/>
    <property type="project" value="TreeGrafter"/>
</dbReference>
<dbReference type="SUPFAM" id="SSF51679">
    <property type="entry name" value="Bacterial luciferase-like"/>
    <property type="match status" value="1"/>
</dbReference>
<dbReference type="Pfam" id="PF00296">
    <property type="entry name" value="Bac_luciferase"/>
    <property type="match status" value="1"/>
</dbReference>
<protein>
    <submittedName>
        <fullName evidence="4">LLM class flavin-dependent oxidoreductase</fullName>
    </submittedName>
</protein>
<evidence type="ECO:0000313" key="5">
    <source>
        <dbReference type="Proteomes" id="UP000266305"/>
    </source>
</evidence>
<keyword evidence="1" id="KW-0560">Oxidoreductase</keyword>
<evidence type="ECO:0000256" key="1">
    <source>
        <dbReference type="ARBA" id="ARBA00023002"/>
    </source>
</evidence>
<name>A0AAX1UQE4_CERSP</name>
<evidence type="ECO:0000256" key="2">
    <source>
        <dbReference type="ARBA" id="ARBA00023033"/>
    </source>
</evidence>
<proteinExistence type="predicted"/>
<dbReference type="EMBL" id="QWGP01000002">
    <property type="protein sequence ID" value="RHZ98153.1"/>
    <property type="molecule type" value="Genomic_DNA"/>
</dbReference>
<gene>
    <name evidence="4" type="ORF">D1114_02755</name>
</gene>
<dbReference type="AlphaFoldDB" id="A0AAX1UQE4"/>
<dbReference type="InterPro" id="IPR022290">
    <property type="entry name" value="LLM_Atu2307-like"/>
</dbReference>
<dbReference type="GO" id="GO:0016705">
    <property type="term" value="F:oxidoreductase activity, acting on paired donors, with incorporation or reduction of molecular oxygen"/>
    <property type="evidence" value="ECO:0007669"/>
    <property type="project" value="InterPro"/>
</dbReference>
<dbReference type="Proteomes" id="UP000266305">
    <property type="component" value="Unassembled WGS sequence"/>
</dbReference>
<evidence type="ECO:0000259" key="3">
    <source>
        <dbReference type="Pfam" id="PF00296"/>
    </source>
</evidence>
<organism evidence="4 5">
    <name type="scientific">Cereibacter sphaeroides</name>
    <name type="common">Rhodobacter sphaeroides</name>
    <dbReference type="NCBI Taxonomy" id="1063"/>
    <lineage>
        <taxon>Bacteria</taxon>
        <taxon>Pseudomonadati</taxon>
        <taxon>Pseudomonadota</taxon>
        <taxon>Alphaproteobacteria</taxon>
        <taxon>Rhodobacterales</taxon>
        <taxon>Paracoccaceae</taxon>
        <taxon>Cereibacter</taxon>
    </lineage>
</organism>
<dbReference type="PANTHER" id="PTHR30137:SF8">
    <property type="entry name" value="BLR5498 PROTEIN"/>
    <property type="match status" value="1"/>
</dbReference>
<feature type="domain" description="Luciferase-like" evidence="3">
    <location>
        <begin position="26"/>
        <end position="302"/>
    </location>
</feature>